<keyword evidence="4" id="KW-0472">Membrane</keyword>
<feature type="transmembrane region" description="Helical" evidence="4">
    <location>
        <begin position="64"/>
        <end position="84"/>
    </location>
</feature>
<keyword evidence="4" id="KW-0812">Transmembrane</keyword>
<dbReference type="SUPFAM" id="SSF53383">
    <property type="entry name" value="PLP-dependent transferases"/>
    <property type="match status" value="1"/>
</dbReference>
<dbReference type="RefSeq" id="WP_051544759.1">
    <property type="nucleotide sequence ID" value="NZ_CAAAJE010000025.1"/>
</dbReference>
<proteinExistence type="inferred from homology"/>
<dbReference type="STRING" id="28087.Lsai_1176"/>
<dbReference type="PANTHER" id="PTHR30244">
    <property type="entry name" value="TRANSAMINASE"/>
    <property type="match status" value="1"/>
</dbReference>
<keyword evidence="4" id="KW-1133">Transmembrane helix</keyword>
<evidence type="ECO:0000256" key="1">
    <source>
        <dbReference type="ARBA" id="ARBA00022898"/>
    </source>
</evidence>
<comment type="similarity">
    <text evidence="2 3">Belongs to the DegT/DnrJ/EryC1 family.</text>
</comment>
<dbReference type="InterPro" id="IPR015421">
    <property type="entry name" value="PyrdxlP-dep_Trfase_major"/>
</dbReference>
<dbReference type="PATRIC" id="fig|28087.4.peg.1244"/>
<keyword evidence="1 3" id="KW-0663">Pyridoxal phosphate</keyword>
<evidence type="ECO:0000256" key="2">
    <source>
        <dbReference type="ARBA" id="ARBA00037999"/>
    </source>
</evidence>
<dbReference type="InterPro" id="IPR015422">
    <property type="entry name" value="PyrdxlP-dep_Trfase_small"/>
</dbReference>
<dbReference type="Gene3D" id="3.40.640.10">
    <property type="entry name" value="Type I PLP-dependent aspartate aminotransferase-like (Major domain)"/>
    <property type="match status" value="1"/>
</dbReference>
<dbReference type="GO" id="GO:0030170">
    <property type="term" value="F:pyridoxal phosphate binding"/>
    <property type="evidence" value="ECO:0007669"/>
    <property type="project" value="TreeGrafter"/>
</dbReference>
<evidence type="ECO:0000256" key="3">
    <source>
        <dbReference type="RuleBase" id="RU004508"/>
    </source>
</evidence>
<dbReference type="PANTHER" id="PTHR30244:SF34">
    <property type="entry name" value="DTDP-4-AMINO-4,6-DIDEOXYGALACTOSE TRANSAMINASE"/>
    <property type="match status" value="1"/>
</dbReference>
<evidence type="ECO:0000313" key="5">
    <source>
        <dbReference type="EMBL" id="KTD58569.1"/>
    </source>
</evidence>
<dbReference type="InterPro" id="IPR000653">
    <property type="entry name" value="DegT/StrS_aminotransferase"/>
</dbReference>
<protein>
    <submittedName>
        <fullName evidence="5">Cell wall biosynthesis regulatory pyridoxal phosphate-dependent protein</fullName>
    </submittedName>
</protein>
<evidence type="ECO:0000313" key="6">
    <source>
        <dbReference type="Proteomes" id="UP000054621"/>
    </source>
</evidence>
<name>A0A0W0YNX1_9GAMM</name>
<dbReference type="InterPro" id="IPR015424">
    <property type="entry name" value="PyrdxlP-dep_Trfase"/>
</dbReference>
<dbReference type="AlphaFoldDB" id="A0A0W0YNX1"/>
<reference evidence="5 6" key="1">
    <citation type="submission" date="2015-11" db="EMBL/GenBank/DDBJ databases">
        <title>Genomic analysis of 38 Legionella species identifies large and diverse effector repertoires.</title>
        <authorList>
            <person name="Burstein D."/>
            <person name="Amaro F."/>
            <person name="Zusman T."/>
            <person name="Lifshitz Z."/>
            <person name="Cohen O."/>
            <person name="Gilbert J.A."/>
            <person name="Pupko T."/>
            <person name="Shuman H.A."/>
            <person name="Segal G."/>
        </authorList>
    </citation>
    <scope>NUCLEOTIDE SEQUENCE [LARGE SCALE GENOMIC DNA]</scope>
    <source>
        <strain evidence="5 6">Mt.St.Helens-4</strain>
    </source>
</reference>
<evidence type="ECO:0000256" key="4">
    <source>
        <dbReference type="SAM" id="Phobius"/>
    </source>
</evidence>
<gene>
    <name evidence="5" type="primary">yvfE</name>
    <name evidence="5" type="ORF">Lsai_1176</name>
</gene>
<dbReference type="OrthoDB" id="9804264at2"/>
<dbReference type="eggNOG" id="COG0399">
    <property type="taxonomic scope" value="Bacteria"/>
</dbReference>
<dbReference type="CDD" id="cd00616">
    <property type="entry name" value="AHBA_syn"/>
    <property type="match status" value="1"/>
</dbReference>
<dbReference type="Proteomes" id="UP000054621">
    <property type="component" value="Unassembled WGS sequence"/>
</dbReference>
<accession>A0A0W0YNX1</accession>
<organism evidence="5 6">
    <name type="scientific">Legionella sainthelensi</name>
    <dbReference type="NCBI Taxonomy" id="28087"/>
    <lineage>
        <taxon>Bacteria</taxon>
        <taxon>Pseudomonadati</taxon>
        <taxon>Pseudomonadota</taxon>
        <taxon>Gammaproteobacteria</taxon>
        <taxon>Legionellales</taxon>
        <taxon>Legionellaceae</taxon>
        <taxon>Legionella</taxon>
    </lineage>
</organism>
<dbReference type="GO" id="GO:0000271">
    <property type="term" value="P:polysaccharide biosynthetic process"/>
    <property type="evidence" value="ECO:0007669"/>
    <property type="project" value="TreeGrafter"/>
</dbReference>
<dbReference type="GO" id="GO:0008483">
    <property type="term" value="F:transaminase activity"/>
    <property type="evidence" value="ECO:0007669"/>
    <property type="project" value="TreeGrafter"/>
</dbReference>
<sequence>MSKEKPVRTKTLPWEFPGALWINEDEQNLVDEVIRSHSPFRYYGPDLQHMVDRLEAEFCFKIKVNYALGVTSGTAALHIALAAFGVGPGDEVLVPGYMWVSCLSAIVRLGAIPVLVDIDNTFCIDPEDLQRKISPRSKAIMYVHMSGASGHIDQVVAIAAHHKLYLLEDCAQAAGASYKGKPLGSFGDAAIFSFQLNKNMTSGEGGMIVCNDKSIYQRCFAIHDLGYPRNEAGRLETQNEEFQLWGVGARMSELTGAFALAQLGKLDKIVASMHDAKWRIRQELEDIKGLAFRDIASKEGDSGPFLITIYPTQQLCQAFTEELKNLGIKGQTGSLACITMHEWGLHWYFNNYSLVNKKSISPDGFPWSHPKNEFSRTIHYHKGTLPHCDYLYDHAALLTIASTLTDEDCDQIISAFKQTAKKILQ</sequence>
<dbReference type="Gene3D" id="3.90.1150.10">
    <property type="entry name" value="Aspartate Aminotransferase, domain 1"/>
    <property type="match status" value="1"/>
</dbReference>
<comment type="caution">
    <text evidence="5">The sequence shown here is derived from an EMBL/GenBank/DDBJ whole genome shotgun (WGS) entry which is preliminary data.</text>
</comment>
<dbReference type="Pfam" id="PF01041">
    <property type="entry name" value="DegT_DnrJ_EryC1"/>
    <property type="match status" value="1"/>
</dbReference>
<dbReference type="EMBL" id="LNYV01000013">
    <property type="protein sequence ID" value="KTD58569.1"/>
    <property type="molecule type" value="Genomic_DNA"/>
</dbReference>